<gene>
    <name evidence="1" type="ORF">Ddye_007479</name>
</gene>
<protein>
    <submittedName>
        <fullName evidence="1">Uncharacterized protein</fullName>
    </submittedName>
</protein>
<organism evidence="1 2">
    <name type="scientific">Dipteronia dyeriana</name>
    <dbReference type="NCBI Taxonomy" id="168575"/>
    <lineage>
        <taxon>Eukaryota</taxon>
        <taxon>Viridiplantae</taxon>
        <taxon>Streptophyta</taxon>
        <taxon>Embryophyta</taxon>
        <taxon>Tracheophyta</taxon>
        <taxon>Spermatophyta</taxon>
        <taxon>Magnoliopsida</taxon>
        <taxon>eudicotyledons</taxon>
        <taxon>Gunneridae</taxon>
        <taxon>Pentapetalae</taxon>
        <taxon>rosids</taxon>
        <taxon>malvids</taxon>
        <taxon>Sapindales</taxon>
        <taxon>Sapindaceae</taxon>
        <taxon>Hippocastanoideae</taxon>
        <taxon>Acereae</taxon>
        <taxon>Dipteronia</taxon>
    </lineage>
</organism>
<reference evidence="1" key="1">
    <citation type="journal article" date="2023" name="Plant J.">
        <title>Genome sequences and population genomics provide insights into the demographic history, inbreeding, and mutation load of two 'living fossil' tree species of Dipteronia.</title>
        <authorList>
            <person name="Feng Y."/>
            <person name="Comes H.P."/>
            <person name="Chen J."/>
            <person name="Zhu S."/>
            <person name="Lu R."/>
            <person name="Zhang X."/>
            <person name="Li P."/>
            <person name="Qiu J."/>
            <person name="Olsen K.M."/>
            <person name="Qiu Y."/>
        </authorList>
    </citation>
    <scope>NUCLEOTIDE SEQUENCE</scope>
    <source>
        <strain evidence="1">KIB01</strain>
    </source>
</reference>
<dbReference type="Proteomes" id="UP001280121">
    <property type="component" value="Unassembled WGS sequence"/>
</dbReference>
<accession>A0AAD9XJX5</accession>
<keyword evidence="2" id="KW-1185">Reference proteome</keyword>
<evidence type="ECO:0000313" key="1">
    <source>
        <dbReference type="EMBL" id="KAK2660946.1"/>
    </source>
</evidence>
<evidence type="ECO:0000313" key="2">
    <source>
        <dbReference type="Proteomes" id="UP001280121"/>
    </source>
</evidence>
<proteinExistence type="predicted"/>
<sequence>MGERRLCEVYDPKQIRKGKGRLREAQSGQYLLGGHRLLQMVSEQARYPTHFGPWVNDACVKPMIQRRSHHRLHLDAPDVMLWGQRLNVASCLTSFPSHSIAIYTFEIQCDRIGLFLRSGNWNYSYWEFNPSKNRNISFVALATNAVEIFNDKGKKIAQENFQASFQAINATCDLPLVCKHIAICTSSNACSSIGVLKVEKENRLSYLVKVPKKTQKNHEKSNVKKWVLILVAVVNGLYVLKRRVMKFKCGSEVSGISYSAVKRHTRQVSNPEPCRQRPTDMNNASFLHIGAESDSKIAK</sequence>
<name>A0AAD9XJX5_9ROSI</name>
<comment type="caution">
    <text evidence="1">The sequence shown here is derived from an EMBL/GenBank/DDBJ whole genome shotgun (WGS) entry which is preliminary data.</text>
</comment>
<dbReference type="EMBL" id="JANJYI010000002">
    <property type="protein sequence ID" value="KAK2660946.1"/>
    <property type="molecule type" value="Genomic_DNA"/>
</dbReference>
<dbReference type="AlphaFoldDB" id="A0AAD9XJX5"/>